<dbReference type="SUPFAM" id="SSF103481">
    <property type="entry name" value="Multidrug resistance efflux transporter EmrE"/>
    <property type="match status" value="2"/>
</dbReference>
<reference evidence="8" key="1">
    <citation type="journal article" date="2014" name="Int. J. Syst. Evol. Microbiol.">
        <title>Complete genome sequence of Corynebacterium casei LMG S-19264T (=DSM 44701T), isolated from a smear-ripened cheese.</title>
        <authorList>
            <consortium name="US DOE Joint Genome Institute (JGI-PGF)"/>
            <person name="Walter F."/>
            <person name="Albersmeier A."/>
            <person name="Kalinowski J."/>
            <person name="Ruckert C."/>
        </authorList>
    </citation>
    <scope>NUCLEOTIDE SEQUENCE</scope>
    <source>
        <strain evidence="8">KCTC 32255</strain>
    </source>
</reference>
<dbReference type="InterPro" id="IPR000620">
    <property type="entry name" value="EamA_dom"/>
</dbReference>
<keyword evidence="9" id="KW-1185">Reference proteome</keyword>
<feature type="transmembrane region" description="Helical" evidence="6">
    <location>
        <begin position="188"/>
        <end position="209"/>
    </location>
</feature>
<feature type="transmembrane region" description="Helical" evidence="6">
    <location>
        <begin position="221"/>
        <end position="240"/>
    </location>
</feature>
<name>A0A918PH05_9SPHN</name>
<feature type="transmembrane region" description="Helical" evidence="6">
    <location>
        <begin position="95"/>
        <end position="115"/>
    </location>
</feature>
<protein>
    <recommendedName>
        <fullName evidence="7">EamA domain-containing protein</fullName>
    </recommendedName>
</protein>
<reference evidence="8" key="2">
    <citation type="submission" date="2020-09" db="EMBL/GenBank/DDBJ databases">
        <authorList>
            <person name="Sun Q."/>
            <person name="Kim S."/>
        </authorList>
    </citation>
    <scope>NUCLEOTIDE SEQUENCE</scope>
    <source>
        <strain evidence="8">KCTC 32255</strain>
    </source>
</reference>
<keyword evidence="3 6" id="KW-0812">Transmembrane</keyword>
<comment type="similarity">
    <text evidence="2">Belongs to the EamA transporter family.</text>
</comment>
<keyword evidence="5 6" id="KW-0472">Membrane</keyword>
<evidence type="ECO:0000259" key="7">
    <source>
        <dbReference type="Pfam" id="PF00892"/>
    </source>
</evidence>
<proteinExistence type="inferred from homology"/>
<dbReference type="InterPro" id="IPR050638">
    <property type="entry name" value="AA-Vitamin_Transporters"/>
</dbReference>
<dbReference type="Pfam" id="PF00892">
    <property type="entry name" value="EamA"/>
    <property type="match status" value="2"/>
</dbReference>
<evidence type="ECO:0000256" key="5">
    <source>
        <dbReference type="ARBA" id="ARBA00023136"/>
    </source>
</evidence>
<feature type="transmembrane region" description="Helical" evidence="6">
    <location>
        <begin position="276"/>
        <end position="294"/>
    </location>
</feature>
<keyword evidence="4 6" id="KW-1133">Transmembrane helix</keyword>
<evidence type="ECO:0000256" key="4">
    <source>
        <dbReference type="ARBA" id="ARBA00022989"/>
    </source>
</evidence>
<dbReference type="PANTHER" id="PTHR32322">
    <property type="entry name" value="INNER MEMBRANE TRANSPORTER"/>
    <property type="match status" value="1"/>
</dbReference>
<evidence type="ECO:0000256" key="6">
    <source>
        <dbReference type="SAM" id="Phobius"/>
    </source>
</evidence>
<dbReference type="PANTHER" id="PTHR32322:SF2">
    <property type="entry name" value="EAMA DOMAIN-CONTAINING PROTEIN"/>
    <property type="match status" value="1"/>
</dbReference>
<feature type="domain" description="EamA" evidence="7">
    <location>
        <begin position="162"/>
        <end position="294"/>
    </location>
</feature>
<evidence type="ECO:0000256" key="2">
    <source>
        <dbReference type="ARBA" id="ARBA00007362"/>
    </source>
</evidence>
<dbReference type="Proteomes" id="UP000648075">
    <property type="component" value="Unassembled WGS sequence"/>
</dbReference>
<feature type="transmembrane region" description="Helical" evidence="6">
    <location>
        <begin position="73"/>
        <end position="89"/>
    </location>
</feature>
<evidence type="ECO:0000313" key="8">
    <source>
        <dbReference type="EMBL" id="GGZ07257.1"/>
    </source>
</evidence>
<evidence type="ECO:0000313" key="9">
    <source>
        <dbReference type="Proteomes" id="UP000648075"/>
    </source>
</evidence>
<gene>
    <name evidence="8" type="ORF">GCM10011614_22710</name>
</gene>
<evidence type="ECO:0000256" key="1">
    <source>
        <dbReference type="ARBA" id="ARBA00004141"/>
    </source>
</evidence>
<accession>A0A918PH05</accession>
<feature type="transmembrane region" description="Helical" evidence="6">
    <location>
        <begin position="127"/>
        <end position="144"/>
    </location>
</feature>
<evidence type="ECO:0000256" key="3">
    <source>
        <dbReference type="ARBA" id="ARBA00022692"/>
    </source>
</evidence>
<feature type="domain" description="EamA" evidence="7">
    <location>
        <begin position="15"/>
        <end position="143"/>
    </location>
</feature>
<dbReference type="GO" id="GO:0016020">
    <property type="term" value="C:membrane"/>
    <property type="evidence" value="ECO:0007669"/>
    <property type="project" value="UniProtKB-SubCell"/>
</dbReference>
<feature type="transmembrane region" description="Helical" evidence="6">
    <location>
        <begin position="41"/>
        <end position="61"/>
    </location>
</feature>
<feature type="transmembrane region" description="Helical" evidence="6">
    <location>
        <begin position="252"/>
        <end position="270"/>
    </location>
</feature>
<dbReference type="RefSeq" id="WP_189621319.1">
    <property type="nucleotide sequence ID" value="NZ_BMZA01000008.1"/>
</dbReference>
<sequence length="299" mass="31602">MTGRQGVRAGVLVPFVLVTVIWGSTWLVIKDQIVAVPLEWTIVWRFALAALAMCALARLRGESLRLPDGCQRIAVLVGLTQFCANYQLVYQSEHILTSGLVAVFYGLLVLPNALLSRIFLGTRVSRGFIAGSLVAVAGIALLLVHEAHMAPAGAMVGKGIALSVLGLMAASCANVIQAAPAARKAQMVPLLAWAMIWGTLIDVALALVVAGPPVMDWRPSYLGGIAYLAILGSVVTFPLYFHLIRELGAARAAYTGVATPVFAMALSTLFEGYRWTALAVAGSVLALLGVLLALRAREG</sequence>
<dbReference type="AlphaFoldDB" id="A0A918PH05"/>
<comment type="caution">
    <text evidence="8">The sequence shown here is derived from an EMBL/GenBank/DDBJ whole genome shotgun (WGS) entry which is preliminary data.</text>
</comment>
<dbReference type="InterPro" id="IPR037185">
    <property type="entry name" value="EmrE-like"/>
</dbReference>
<feature type="transmembrane region" description="Helical" evidence="6">
    <location>
        <begin position="156"/>
        <end position="176"/>
    </location>
</feature>
<organism evidence="8 9">
    <name type="scientific">Novosphingobium colocasiae</name>
    <dbReference type="NCBI Taxonomy" id="1256513"/>
    <lineage>
        <taxon>Bacteria</taxon>
        <taxon>Pseudomonadati</taxon>
        <taxon>Pseudomonadota</taxon>
        <taxon>Alphaproteobacteria</taxon>
        <taxon>Sphingomonadales</taxon>
        <taxon>Sphingomonadaceae</taxon>
        <taxon>Novosphingobium</taxon>
    </lineage>
</organism>
<dbReference type="EMBL" id="BMZA01000008">
    <property type="protein sequence ID" value="GGZ07257.1"/>
    <property type="molecule type" value="Genomic_DNA"/>
</dbReference>
<feature type="transmembrane region" description="Helical" evidence="6">
    <location>
        <begin position="7"/>
        <end position="29"/>
    </location>
</feature>
<comment type="subcellular location">
    <subcellularLocation>
        <location evidence="1">Membrane</location>
        <topology evidence="1">Multi-pass membrane protein</topology>
    </subcellularLocation>
</comment>